<evidence type="ECO:0000313" key="5">
    <source>
        <dbReference type="EMBL" id="KAG2484799.1"/>
    </source>
</evidence>
<evidence type="ECO:0000313" key="6">
    <source>
        <dbReference type="Proteomes" id="UP000612055"/>
    </source>
</evidence>
<dbReference type="GO" id="GO:0005539">
    <property type="term" value="F:glycosaminoglycan binding"/>
    <property type="evidence" value="ECO:0007669"/>
    <property type="project" value="TreeGrafter"/>
</dbReference>
<evidence type="ECO:0000259" key="4">
    <source>
        <dbReference type="Pfam" id="PF00884"/>
    </source>
</evidence>
<feature type="compositionally biased region" description="Basic and acidic residues" evidence="2">
    <location>
        <begin position="20"/>
        <end position="34"/>
    </location>
</feature>
<organism evidence="5 6">
    <name type="scientific">Edaphochlamys debaryana</name>
    <dbReference type="NCBI Taxonomy" id="47281"/>
    <lineage>
        <taxon>Eukaryota</taxon>
        <taxon>Viridiplantae</taxon>
        <taxon>Chlorophyta</taxon>
        <taxon>core chlorophytes</taxon>
        <taxon>Chlorophyceae</taxon>
        <taxon>CS clade</taxon>
        <taxon>Chlamydomonadales</taxon>
        <taxon>Chlamydomonadales incertae sedis</taxon>
        <taxon>Edaphochlamys</taxon>
    </lineage>
</organism>
<dbReference type="Pfam" id="PF00884">
    <property type="entry name" value="Sulfatase"/>
    <property type="match status" value="1"/>
</dbReference>
<keyword evidence="3" id="KW-0732">Signal</keyword>
<feature type="signal peptide" evidence="3">
    <location>
        <begin position="1"/>
        <end position="21"/>
    </location>
</feature>
<feature type="region of interest" description="Disordered" evidence="2">
    <location>
        <begin position="619"/>
        <end position="670"/>
    </location>
</feature>
<name>A0A835XJW9_9CHLO</name>
<reference evidence="5" key="1">
    <citation type="journal article" date="2020" name="bioRxiv">
        <title>Comparative genomics of Chlamydomonas.</title>
        <authorList>
            <person name="Craig R.J."/>
            <person name="Hasan A.R."/>
            <person name="Ness R.W."/>
            <person name="Keightley P.D."/>
        </authorList>
    </citation>
    <scope>NUCLEOTIDE SEQUENCE</scope>
    <source>
        <strain evidence="5">CCAP 11/70</strain>
    </source>
</reference>
<feature type="compositionally biased region" description="Gly residues" evidence="2">
    <location>
        <begin position="626"/>
        <end position="642"/>
    </location>
</feature>
<feature type="domain" description="Sulfatase N-terminal" evidence="4">
    <location>
        <begin position="56"/>
        <end position="415"/>
    </location>
</feature>
<dbReference type="PANTHER" id="PTHR43108:SF8">
    <property type="entry name" value="SD21168P"/>
    <property type="match status" value="1"/>
</dbReference>
<evidence type="ECO:0000256" key="3">
    <source>
        <dbReference type="SAM" id="SignalP"/>
    </source>
</evidence>
<feature type="compositionally biased region" description="Basic and acidic residues" evidence="2">
    <location>
        <begin position="657"/>
        <end position="670"/>
    </location>
</feature>
<feature type="region of interest" description="Disordered" evidence="2">
    <location>
        <begin position="19"/>
        <end position="55"/>
    </location>
</feature>
<dbReference type="Proteomes" id="UP000612055">
    <property type="component" value="Unassembled WGS sequence"/>
</dbReference>
<dbReference type="CDD" id="cd16147">
    <property type="entry name" value="G6S"/>
    <property type="match status" value="1"/>
</dbReference>
<dbReference type="SUPFAM" id="SSF53649">
    <property type="entry name" value="Alkaline phosphatase-like"/>
    <property type="match status" value="1"/>
</dbReference>
<protein>
    <recommendedName>
        <fullName evidence="4">Sulfatase N-terminal domain-containing protein</fullName>
    </recommendedName>
</protein>
<feature type="chain" id="PRO_5032269346" description="Sulfatase N-terminal domain-containing protein" evidence="3">
    <location>
        <begin position="22"/>
        <end position="670"/>
    </location>
</feature>
<sequence length="670" mass="73001">MARRALVTALLALASSTALEAKEGEPAMPSRHDLPPPGSRPTPSPPPSRPIDPPRPNFVVILTDDQDDLLNSTHPHFMPALDKHLRQQGTRLSNFVVSTGVCCPARVSLHTGRLAHCTNVTVNYNDAKLTGGGPAAGGFRKFYEQRLDMEWLPALLAAGGYDIYLLGKLLNEYYENATFLAKGKRYVPRGVKHIDALTYRPYDLYGSCWSLNGAPSVCLKGQYQTDVLRDKALDLISSTLASSPRPFLLVVAPTAPHRECLDPQGKDWTPPRPADRHKDLYTGEGVSLPRGPNYGRRNPAQPRGQSGQGEAAYAASGEALYLARLRALRAVDELVEAVVEALRNHGLLSTTHVVFASDNGYHIGAFRLRDGKNLPIEEDVRVPFLIRGPNIPAGAVLPYQGNMVDVAPTLLALAGLPIPSSMDGLPLPLSPALAEAHRQALGGARQRDTNILEGWNGERLEGTELNKSLHYKALRVCTEARLLPPSKRTDLAAEPDHAARSVLAPGARCYKYIVWCQGPRELYDLSTDPYEVENRISEVAARILDRVDAVLSALVHCSGAGCRNPYRLLHPDGAVDGFAATLEPKYDRFYGALQKLSILLCNVVYLPYNELTWTQQYQQHPAGAGERPGGAPQGSPGAGEQGKGQQSPRSPFTEVRPPPHKESRPPMRAV</sequence>
<feature type="region of interest" description="Disordered" evidence="2">
    <location>
        <begin position="260"/>
        <end position="309"/>
    </location>
</feature>
<keyword evidence="6" id="KW-1185">Reference proteome</keyword>
<dbReference type="EMBL" id="JAEHOE010000142">
    <property type="protein sequence ID" value="KAG2484799.1"/>
    <property type="molecule type" value="Genomic_DNA"/>
</dbReference>
<dbReference type="Gene3D" id="3.40.720.10">
    <property type="entry name" value="Alkaline Phosphatase, subunit A"/>
    <property type="match status" value="1"/>
</dbReference>
<comment type="similarity">
    <text evidence="1">Belongs to the sulfatase family.</text>
</comment>
<feature type="compositionally biased region" description="Pro residues" evidence="2">
    <location>
        <begin position="35"/>
        <end position="55"/>
    </location>
</feature>
<proteinExistence type="inferred from homology"/>
<evidence type="ECO:0000256" key="2">
    <source>
        <dbReference type="SAM" id="MobiDB-lite"/>
    </source>
</evidence>
<comment type="caution">
    <text evidence="5">The sequence shown here is derived from an EMBL/GenBank/DDBJ whole genome shotgun (WGS) entry which is preliminary data.</text>
</comment>
<gene>
    <name evidence="5" type="ORF">HYH03_016452</name>
</gene>
<dbReference type="InterPro" id="IPR000917">
    <property type="entry name" value="Sulfatase_N"/>
</dbReference>
<dbReference type="PANTHER" id="PTHR43108">
    <property type="entry name" value="N-ACETYLGLUCOSAMINE-6-SULFATASE FAMILY MEMBER"/>
    <property type="match status" value="1"/>
</dbReference>
<dbReference type="GO" id="GO:0008449">
    <property type="term" value="F:N-acetylglucosamine-6-sulfatase activity"/>
    <property type="evidence" value="ECO:0007669"/>
    <property type="project" value="TreeGrafter"/>
</dbReference>
<dbReference type="OrthoDB" id="1740450at2759"/>
<dbReference type="AlphaFoldDB" id="A0A835XJW9"/>
<evidence type="ECO:0000256" key="1">
    <source>
        <dbReference type="ARBA" id="ARBA00008779"/>
    </source>
</evidence>
<accession>A0A835XJW9</accession>
<dbReference type="InterPro" id="IPR017850">
    <property type="entry name" value="Alkaline_phosphatase_core_sf"/>
</dbReference>